<sequence length="163" mass="17691">MMTTNFKPRRIIGIDVGLSGAIAMMEGETLTGVIDMPTVTLDRNGKAKRQISIPELIAILNDFKPDEAYIEKVFAMAGQGVTSVFSFGRSLGAIEGVIAARSIKATLITPQTWQKAMGVTGGKDGARARAMELFPWNVDYFKRKKDDGRADAALIACWGLRHG</sequence>
<dbReference type="InterPro" id="IPR036397">
    <property type="entry name" value="RNaseH_sf"/>
</dbReference>
<proteinExistence type="inferred from homology"/>
<dbReference type="EMBL" id="LR796561">
    <property type="protein sequence ID" value="CAB4151785.1"/>
    <property type="molecule type" value="Genomic_DNA"/>
</dbReference>
<dbReference type="Pfam" id="PF02075">
    <property type="entry name" value="RuvC"/>
    <property type="match status" value="1"/>
</dbReference>
<dbReference type="GO" id="GO:0006281">
    <property type="term" value="P:DNA repair"/>
    <property type="evidence" value="ECO:0007669"/>
    <property type="project" value="UniProtKB-KW"/>
</dbReference>
<comment type="similarity">
    <text evidence="1">Belongs to the RuvC family.</text>
</comment>
<evidence type="ECO:0000256" key="5">
    <source>
        <dbReference type="ARBA" id="ARBA00023172"/>
    </source>
</evidence>
<evidence type="ECO:0000256" key="3">
    <source>
        <dbReference type="ARBA" id="ARBA00022842"/>
    </source>
</evidence>
<dbReference type="PANTHER" id="PTHR36015:SF6">
    <property type="entry name" value="HOLLIDAY JUNCTION RESOLVASE MOC1, CHLOROPLASTIC-RELATED"/>
    <property type="match status" value="1"/>
</dbReference>
<evidence type="ECO:0000256" key="1">
    <source>
        <dbReference type="ARBA" id="ARBA00009518"/>
    </source>
</evidence>
<evidence type="ECO:0000256" key="4">
    <source>
        <dbReference type="ARBA" id="ARBA00023125"/>
    </source>
</evidence>
<dbReference type="PANTHER" id="PTHR36015">
    <property type="entry name" value="HOLLIDAY JUNCTION RESOLVASE MOC1, CHLOROPLASTIC-RELATED"/>
    <property type="match status" value="1"/>
</dbReference>
<keyword evidence="6" id="KW-0234">DNA repair</keyword>
<dbReference type="GO" id="GO:0006310">
    <property type="term" value="P:DNA recombination"/>
    <property type="evidence" value="ECO:0007669"/>
    <property type="project" value="UniProtKB-KW"/>
</dbReference>
<dbReference type="InterPro" id="IPR045290">
    <property type="entry name" value="MOC1-like"/>
</dbReference>
<keyword evidence="4" id="KW-0238">DNA-binding</keyword>
<evidence type="ECO:0000313" key="7">
    <source>
        <dbReference type="EMBL" id="CAB4151785.1"/>
    </source>
</evidence>
<dbReference type="InterPro" id="IPR012337">
    <property type="entry name" value="RNaseH-like_sf"/>
</dbReference>
<keyword evidence="3" id="KW-0460">Magnesium</keyword>
<dbReference type="CDD" id="cd22992">
    <property type="entry name" value="MOC1"/>
    <property type="match status" value="1"/>
</dbReference>
<organism evidence="7">
    <name type="scientific">uncultured Caudovirales phage</name>
    <dbReference type="NCBI Taxonomy" id="2100421"/>
    <lineage>
        <taxon>Viruses</taxon>
        <taxon>Duplodnaviria</taxon>
        <taxon>Heunggongvirae</taxon>
        <taxon>Uroviricota</taxon>
        <taxon>Caudoviricetes</taxon>
        <taxon>Peduoviridae</taxon>
        <taxon>Maltschvirus</taxon>
        <taxon>Maltschvirus maltsch</taxon>
    </lineage>
</organism>
<evidence type="ECO:0000256" key="2">
    <source>
        <dbReference type="ARBA" id="ARBA00022763"/>
    </source>
</evidence>
<dbReference type="Gene3D" id="3.30.420.10">
    <property type="entry name" value="Ribonuclease H-like superfamily/Ribonuclease H"/>
    <property type="match status" value="1"/>
</dbReference>
<dbReference type="GO" id="GO:0003677">
    <property type="term" value="F:DNA binding"/>
    <property type="evidence" value="ECO:0007669"/>
    <property type="project" value="UniProtKB-KW"/>
</dbReference>
<name>A0A6J5MWW4_9CAUD</name>
<reference evidence="7" key="1">
    <citation type="submission" date="2020-04" db="EMBL/GenBank/DDBJ databases">
        <authorList>
            <person name="Chiriac C."/>
            <person name="Salcher M."/>
            <person name="Ghai R."/>
            <person name="Kavagutti S V."/>
        </authorList>
    </citation>
    <scope>NUCLEOTIDE SEQUENCE</scope>
</reference>
<gene>
    <name evidence="7" type="ORF">UFOVP588_31</name>
</gene>
<dbReference type="SUPFAM" id="SSF53098">
    <property type="entry name" value="Ribonuclease H-like"/>
    <property type="match status" value="1"/>
</dbReference>
<accession>A0A6J5MWW4</accession>
<keyword evidence="5" id="KW-0233">DNA recombination</keyword>
<dbReference type="GO" id="GO:0008821">
    <property type="term" value="F:crossover junction DNA endonuclease activity"/>
    <property type="evidence" value="ECO:0007669"/>
    <property type="project" value="InterPro"/>
</dbReference>
<evidence type="ECO:0000256" key="6">
    <source>
        <dbReference type="ARBA" id="ARBA00023204"/>
    </source>
</evidence>
<dbReference type="InterPro" id="IPR002176">
    <property type="entry name" value="X-over_junc_endoDNase_RuvC"/>
</dbReference>
<keyword evidence="2" id="KW-0227">DNA damage</keyword>
<protein>
    <submittedName>
        <fullName evidence="7">Crossover junction endodeoxyribonuclease RuvC</fullName>
    </submittedName>
</protein>